<dbReference type="EMBL" id="BHXQ01000002">
    <property type="protein sequence ID" value="GCC50862.1"/>
    <property type="molecule type" value="Genomic_DNA"/>
</dbReference>
<keyword evidence="1" id="KW-0732">Signal</keyword>
<dbReference type="OrthoDB" id="1521716at2"/>
<evidence type="ECO:0000313" key="2">
    <source>
        <dbReference type="EMBL" id="GCC50862.1"/>
    </source>
</evidence>
<protein>
    <submittedName>
        <fullName evidence="2">Uncharacterized protein</fullName>
    </submittedName>
</protein>
<comment type="caution">
    <text evidence="2">The sequence shown here is derived from an EMBL/GenBank/DDBJ whole genome shotgun (WGS) entry which is preliminary data.</text>
</comment>
<feature type="chain" id="PRO_5019467953" evidence="1">
    <location>
        <begin position="22"/>
        <end position="491"/>
    </location>
</feature>
<dbReference type="Proteomes" id="UP000288227">
    <property type="component" value="Unassembled WGS sequence"/>
</dbReference>
<keyword evidence="3" id="KW-1185">Reference proteome</keyword>
<organism evidence="2 3">
    <name type="scientific">Chryseotalea sanaruensis</name>
    <dbReference type="NCBI Taxonomy" id="2482724"/>
    <lineage>
        <taxon>Bacteria</taxon>
        <taxon>Pseudomonadati</taxon>
        <taxon>Bacteroidota</taxon>
        <taxon>Cytophagia</taxon>
        <taxon>Cytophagales</taxon>
        <taxon>Chryseotaleaceae</taxon>
        <taxon>Chryseotalea</taxon>
    </lineage>
</organism>
<reference evidence="2 3" key="1">
    <citation type="submission" date="2018-11" db="EMBL/GenBank/DDBJ databases">
        <title>Chryseotalea sanarue gen. nov., sp., nov., a member of the family Cytophagaceae, isolated from a brackish lake in Hamamatsu Japan.</title>
        <authorList>
            <person name="Maejima Y."/>
            <person name="Iino T."/>
            <person name="Muraguchi Y."/>
            <person name="Fukuda K."/>
            <person name="Ohkuma M."/>
            <person name="Moriuchi R."/>
            <person name="Dohra H."/>
            <person name="Kimbara K."/>
            <person name="Shintani M."/>
        </authorList>
    </citation>
    <scope>NUCLEOTIDE SEQUENCE [LARGE SCALE GENOMIC DNA]</scope>
    <source>
        <strain evidence="2 3">Ys</strain>
    </source>
</reference>
<feature type="signal peptide" evidence="1">
    <location>
        <begin position="1"/>
        <end position="21"/>
    </location>
</feature>
<dbReference type="AlphaFoldDB" id="A0A401U7J3"/>
<dbReference type="SUPFAM" id="SSF51126">
    <property type="entry name" value="Pectin lyase-like"/>
    <property type="match status" value="1"/>
</dbReference>
<sequence>MKKFLSMIAIASVLAFTWACDDEEATPDRPTITAPAALDVLIGESTDLTFTVSIPGGFKSASVTATGGEAEVSAALTAGAVSGDIVVTFAANEEAGDATISLTVIDNNDKEDLKEVVVTKGNQVTITSNITANTTWKTGVVYVLGGRITVINGVTLTIEPGTVIKGQAGTGANATALLVARGGKLMAEGTAASPIIFTSVADELQPGQIVSPNLEPTVNGLWGGVIVLGSAPISASSSGSQLSEVQIEGIPATDANGLYGGNNKTDNSGIIRYVSIRHGGANIGSGNEINGLTLGGVGSGTVIENIEVVANQDDGIEFFGGTVSVTNALVWNSFDDALDTDQAYNGTVSNFVIVAPNTGSGFELDGPEGTYKDGDHKFMNGTVYAGANIADLIDFDANTNVQMSNIYFYGISNNTDVKEYAAMIAFANSTSSVAGFQYTLPAEKSAATVFAGIPADKLTAVAANANTLGANLTSFTWTWARQSGALAGIGL</sequence>
<dbReference type="PANTHER" id="PTHR41339">
    <property type="entry name" value="LIPL48"/>
    <property type="match status" value="1"/>
</dbReference>
<accession>A0A401U7J3</accession>
<proteinExistence type="predicted"/>
<evidence type="ECO:0000256" key="1">
    <source>
        <dbReference type="SAM" id="SignalP"/>
    </source>
</evidence>
<evidence type="ECO:0000313" key="3">
    <source>
        <dbReference type="Proteomes" id="UP000288227"/>
    </source>
</evidence>
<name>A0A401U7J3_9BACT</name>
<dbReference type="RefSeq" id="WP_127121521.1">
    <property type="nucleotide sequence ID" value="NZ_BHXQ01000002.1"/>
</dbReference>
<gene>
    <name evidence="2" type="ORF">SanaruYs_10810</name>
</gene>
<dbReference type="PANTHER" id="PTHR41339:SF1">
    <property type="entry name" value="SECRETED PROTEIN"/>
    <property type="match status" value="1"/>
</dbReference>
<dbReference type="InterPro" id="IPR011050">
    <property type="entry name" value="Pectin_lyase_fold/virulence"/>
</dbReference>